<sequence length="50" mass="5767">MLETAENQESKRLICLLLALVIHVTLHLFEQYLYLNLQVSTHCLNLNRGG</sequence>
<dbReference type="Proteomes" id="UP000019202">
    <property type="component" value="Unassembled WGS sequence"/>
</dbReference>
<comment type="caution">
    <text evidence="2">The sequence shown here is derived from an EMBL/GenBank/DDBJ whole genome shotgun (WGS) entry which is preliminary data.</text>
</comment>
<evidence type="ECO:0000313" key="3">
    <source>
        <dbReference type="Proteomes" id="UP000019202"/>
    </source>
</evidence>
<name>W1J6Y6_9GAMM</name>
<evidence type="ECO:0000313" key="2">
    <source>
        <dbReference type="EMBL" id="CDL85250.1"/>
    </source>
</evidence>
<dbReference type="EMBL" id="CBXF010000131">
    <property type="protein sequence ID" value="CDL85250.1"/>
    <property type="molecule type" value="Genomic_DNA"/>
</dbReference>
<keyword evidence="1" id="KW-0472">Membrane</keyword>
<keyword evidence="3" id="KW-1185">Reference proteome</keyword>
<organism evidence="2 3">
    <name type="scientific">Xenorhabdus szentirmaii DSM 16338</name>
    <dbReference type="NCBI Taxonomy" id="1427518"/>
    <lineage>
        <taxon>Bacteria</taxon>
        <taxon>Pseudomonadati</taxon>
        <taxon>Pseudomonadota</taxon>
        <taxon>Gammaproteobacteria</taxon>
        <taxon>Enterobacterales</taxon>
        <taxon>Morganellaceae</taxon>
        <taxon>Xenorhabdus</taxon>
    </lineage>
</organism>
<keyword evidence="1" id="KW-1133">Transmembrane helix</keyword>
<protein>
    <submittedName>
        <fullName evidence="2">Uncharacterized protein</fullName>
    </submittedName>
</protein>
<dbReference type="STRING" id="1427518.XSR1_690008"/>
<gene>
    <name evidence="2" type="ORF">XSR1_690008</name>
</gene>
<accession>W1J6Y6</accession>
<proteinExistence type="predicted"/>
<keyword evidence="1" id="KW-0812">Transmembrane</keyword>
<feature type="transmembrane region" description="Helical" evidence="1">
    <location>
        <begin position="12"/>
        <end position="29"/>
    </location>
</feature>
<dbReference type="AlphaFoldDB" id="W1J6Y6"/>
<reference evidence="2" key="1">
    <citation type="submission" date="2013-11" db="EMBL/GenBank/DDBJ databases">
        <title>Draft genome sequence and annotation of the entomopathogenic bacteria, Xenorhabdus cabanillasi strain JM26 and Xenorhabdus szentirmai strain DSM 16338.</title>
        <authorList>
            <person name="Gualtieri M."/>
            <person name="Ogier J.C."/>
            <person name="Pages S."/>
            <person name="Givaudan A."/>
            <person name="Gaudriault S."/>
        </authorList>
    </citation>
    <scope>NUCLEOTIDE SEQUENCE [LARGE SCALE GENOMIC DNA]</scope>
    <source>
        <strain evidence="2">DSM 16338</strain>
    </source>
</reference>
<evidence type="ECO:0000256" key="1">
    <source>
        <dbReference type="SAM" id="Phobius"/>
    </source>
</evidence>